<keyword evidence="8" id="KW-1133">Transmembrane helix</keyword>
<protein>
    <submittedName>
        <fullName evidence="14">Cytochrome P450</fullName>
    </submittedName>
</protein>
<organism evidence="14 15">
    <name type="scientific">Mycena rosella</name>
    <name type="common">Pink bonnet</name>
    <name type="synonym">Agaricus rosellus</name>
    <dbReference type="NCBI Taxonomy" id="1033263"/>
    <lineage>
        <taxon>Eukaryota</taxon>
        <taxon>Fungi</taxon>
        <taxon>Dikarya</taxon>
        <taxon>Basidiomycota</taxon>
        <taxon>Agaricomycotina</taxon>
        <taxon>Agaricomycetes</taxon>
        <taxon>Agaricomycetidae</taxon>
        <taxon>Agaricales</taxon>
        <taxon>Marasmiineae</taxon>
        <taxon>Mycenaceae</taxon>
        <taxon>Mycena</taxon>
    </lineage>
</organism>
<comment type="pathway">
    <text evidence="3">Secondary metabolite biosynthesis.</text>
</comment>
<dbReference type="Pfam" id="PF00067">
    <property type="entry name" value="p450"/>
    <property type="match status" value="1"/>
</dbReference>
<evidence type="ECO:0000256" key="1">
    <source>
        <dbReference type="ARBA" id="ARBA00001971"/>
    </source>
</evidence>
<dbReference type="InterPro" id="IPR036396">
    <property type="entry name" value="Cyt_P450_sf"/>
</dbReference>
<accession>A0AAD7DH72</accession>
<keyword evidence="10" id="KW-0408">Iron</keyword>
<evidence type="ECO:0000256" key="7">
    <source>
        <dbReference type="ARBA" id="ARBA00022723"/>
    </source>
</evidence>
<evidence type="ECO:0000256" key="6">
    <source>
        <dbReference type="ARBA" id="ARBA00022692"/>
    </source>
</evidence>
<dbReference type="InterPro" id="IPR001128">
    <property type="entry name" value="Cyt_P450"/>
</dbReference>
<keyword evidence="9" id="KW-0560">Oxidoreductase</keyword>
<evidence type="ECO:0000256" key="9">
    <source>
        <dbReference type="ARBA" id="ARBA00023002"/>
    </source>
</evidence>
<comment type="cofactor">
    <cofactor evidence="1">
        <name>heme</name>
        <dbReference type="ChEBI" id="CHEBI:30413"/>
    </cofactor>
</comment>
<dbReference type="AlphaFoldDB" id="A0AAD7DH72"/>
<evidence type="ECO:0000256" key="3">
    <source>
        <dbReference type="ARBA" id="ARBA00005179"/>
    </source>
</evidence>
<dbReference type="PANTHER" id="PTHR46300:SF2">
    <property type="entry name" value="CYTOCHROME P450 MONOOXYGENASE ALNH-RELATED"/>
    <property type="match status" value="1"/>
</dbReference>
<dbReference type="Proteomes" id="UP001221757">
    <property type="component" value="Unassembled WGS sequence"/>
</dbReference>
<evidence type="ECO:0000313" key="15">
    <source>
        <dbReference type="Proteomes" id="UP001221757"/>
    </source>
</evidence>
<evidence type="ECO:0000256" key="2">
    <source>
        <dbReference type="ARBA" id="ARBA00004167"/>
    </source>
</evidence>
<name>A0AAD7DH72_MYCRO</name>
<keyword evidence="6" id="KW-0812">Transmembrane</keyword>
<evidence type="ECO:0000256" key="13">
    <source>
        <dbReference type="ARBA" id="ARBA00023180"/>
    </source>
</evidence>
<evidence type="ECO:0000256" key="4">
    <source>
        <dbReference type="ARBA" id="ARBA00010617"/>
    </source>
</evidence>
<proteinExistence type="inferred from homology"/>
<evidence type="ECO:0000256" key="5">
    <source>
        <dbReference type="ARBA" id="ARBA00022617"/>
    </source>
</evidence>
<keyword evidence="7" id="KW-0479">Metal-binding</keyword>
<evidence type="ECO:0000313" key="14">
    <source>
        <dbReference type="EMBL" id="KAJ7691461.1"/>
    </source>
</evidence>
<dbReference type="PANTHER" id="PTHR46300">
    <property type="entry name" value="P450, PUTATIVE (EUROFUNG)-RELATED-RELATED"/>
    <property type="match status" value="1"/>
</dbReference>
<dbReference type="InterPro" id="IPR002401">
    <property type="entry name" value="Cyt_P450_E_grp-I"/>
</dbReference>
<dbReference type="EMBL" id="JARKIE010000058">
    <property type="protein sequence ID" value="KAJ7691461.1"/>
    <property type="molecule type" value="Genomic_DNA"/>
</dbReference>
<dbReference type="GO" id="GO:0016705">
    <property type="term" value="F:oxidoreductase activity, acting on paired donors, with incorporation or reduction of molecular oxygen"/>
    <property type="evidence" value="ECO:0007669"/>
    <property type="project" value="InterPro"/>
</dbReference>
<evidence type="ECO:0000256" key="11">
    <source>
        <dbReference type="ARBA" id="ARBA00023033"/>
    </source>
</evidence>
<dbReference type="PRINTS" id="PR00463">
    <property type="entry name" value="EP450I"/>
</dbReference>
<dbReference type="GO" id="GO:0005506">
    <property type="term" value="F:iron ion binding"/>
    <property type="evidence" value="ECO:0007669"/>
    <property type="project" value="InterPro"/>
</dbReference>
<dbReference type="Gene3D" id="1.10.630.10">
    <property type="entry name" value="Cytochrome P450"/>
    <property type="match status" value="1"/>
</dbReference>
<dbReference type="GO" id="GO:0016020">
    <property type="term" value="C:membrane"/>
    <property type="evidence" value="ECO:0007669"/>
    <property type="project" value="UniProtKB-SubCell"/>
</dbReference>
<keyword evidence="13" id="KW-0325">Glycoprotein</keyword>
<comment type="caution">
    <text evidence="14">The sequence shown here is derived from an EMBL/GenBank/DDBJ whole genome shotgun (WGS) entry which is preliminary data.</text>
</comment>
<dbReference type="SUPFAM" id="SSF48264">
    <property type="entry name" value="Cytochrome P450"/>
    <property type="match status" value="1"/>
</dbReference>
<evidence type="ECO:0000256" key="8">
    <source>
        <dbReference type="ARBA" id="ARBA00022989"/>
    </source>
</evidence>
<evidence type="ECO:0000256" key="12">
    <source>
        <dbReference type="ARBA" id="ARBA00023136"/>
    </source>
</evidence>
<sequence>MSSRLVAHSCPRKGKCVSPPYYQELCMCSAGEDTLTALLLALLANPEAQRKAQAEIDKVMGTGHLPDFGEEAMSYVPELVKELRWIVTARNDDYHGYRIPAGLIFIGNVWAILHDETMYADPFAFKPERYLLDGKPNPDMPDPQIALGFGRRFVFALFPCILQTTRRHPDRPTPPSCLQINPVSVCGREYARTHHVVEHLAVCVRAGAVPLMLRLYAIHALLLSIPSARATDDAALPLPLPMALC</sequence>
<dbReference type="GO" id="GO:0004497">
    <property type="term" value="F:monooxygenase activity"/>
    <property type="evidence" value="ECO:0007669"/>
    <property type="project" value="UniProtKB-KW"/>
</dbReference>
<reference evidence="14" key="1">
    <citation type="submission" date="2023-03" db="EMBL/GenBank/DDBJ databases">
        <title>Massive genome expansion in bonnet fungi (Mycena s.s.) driven by repeated elements and novel gene families across ecological guilds.</title>
        <authorList>
            <consortium name="Lawrence Berkeley National Laboratory"/>
            <person name="Harder C.B."/>
            <person name="Miyauchi S."/>
            <person name="Viragh M."/>
            <person name="Kuo A."/>
            <person name="Thoen E."/>
            <person name="Andreopoulos B."/>
            <person name="Lu D."/>
            <person name="Skrede I."/>
            <person name="Drula E."/>
            <person name="Henrissat B."/>
            <person name="Morin E."/>
            <person name="Kohler A."/>
            <person name="Barry K."/>
            <person name="LaButti K."/>
            <person name="Morin E."/>
            <person name="Salamov A."/>
            <person name="Lipzen A."/>
            <person name="Mereny Z."/>
            <person name="Hegedus B."/>
            <person name="Baldrian P."/>
            <person name="Stursova M."/>
            <person name="Weitz H."/>
            <person name="Taylor A."/>
            <person name="Grigoriev I.V."/>
            <person name="Nagy L.G."/>
            <person name="Martin F."/>
            <person name="Kauserud H."/>
        </authorList>
    </citation>
    <scope>NUCLEOTIDE SEQUENCE</scope>
    <source>
        <strain evidence="14">CBHHK067</strain>
    </source>
</reference>
<dbReference type="GO" id="GO:0020037">
    <property type="term" value="F:heme binding"/>
    <property type="evidence" value="ECO:0007669"/>
    <property type="project" value="InterPro"/>
</dbReference>
<evidence type="ECO:0000256" key="10">
    <source>
        <dbReference type="ARBA" id="ARBA00023004"/>
    </source>
</evidence>
<keyword evidence="5" id="KW-0349">Heme</keyword>
<keyword evidence="15" id="KW-1185">Reference proteome</keyword>
<dbReference type="InterPro" id="IPR050364">
    <property type="entry name" value="Cytochrome_P450_fung"/>
</dbReference>
<keyword evidence="11" id="KW-0503">Monooxygenase</keyword>
<comment type="subcellular location">
    <subcellularLocation>
        <location evidence="2">Membrane</location>
        <topology evidence="2">Single-pass membrane protein</topology>
    </subcellularLocation>
</comment>
<gene>
    <name evidence="14" type="ORF">B0H17DRAFT_1201103</name>
</gene>
<keyword evidence="12" id="KW-0472">Membrane</keyword>
<comment type="similarity">
    <text evidence="4">Belongs to the cytochrome P450 family.</text>
</comment>